<name>I8I3J0_9GAMM</name>
<comment type="caution">
    <text evidence="1">The sequence shown here is derived from an EMBL/GenBank/DDBJ whole genome shotgun (WGS) entry which is preliminary data.</text>
</comment>
<gene>
    <name evidence="1" type="ORF">WQQ_07430</name>
</gene>
<dbReference type="Proteomes" id="UP000003704">
    <property type="component" value="Unassembled WGS sequence"/>
</dbReference>
<accession>I8I3J0</accession>
<dbReference type="AlphaFoldDB" id="I8I3J0"/>
<evidence type="ECO:0000313" key="1">
    <source>
        <dbReference type="EMBL" id="EIT70606.1"/>
    </source>
</evidence>
<proteinExistence type="predicted"/>
<sequence length="52" mass="6009">MFPNLHRGARRFYACMACGQQWEFDVAQHRWTSADYSQPEQPRRAPAIALAA</sequence>
<protein>
    <submittedName>
        <fullName evidence="1">Uncharacterized protein</fullName>
    </submittedName>
</protein>
<dbReference type="EMBL" id="AKGD01000001">
    <property type="protein sequence ID" value="EIT70606.1"/>
    <property type="molecule type" value="Genomic_DNA"/>
</dbReference>
<evidence type="ECO:0000313" key="2">
    <source>
        <dbReference type="Proteomes" id="UP000003704"/>
    </source>
</evidence>
<reference evidence="1 2" key="1">
    <citation type="journal article" date="2012" name="J. Bacteriol.">
        <title>Genome Sequence of n-Alkane-Degrading Hydrocarboniphaga effusa Strain AP103T (ATCC BAA-332T).</title>
        <authorList>
            <person name="Chang H.K."/>
            <person name="Zylstra G.J."/>
            <person name="Chae J.C."/>
        </authorList>
    </citation>
    <scope>NUCLEOTIDE SEQUENCE [LARGE SCALE GENOMIC DNA]</scope>
    <source>
        <strain evidence="1 2">AP103</strain>
    </source>
</reference>
<organism evidence="1 2">
    <name type="scientific">Hydrocarboniphaga effusa AP103</name>
    <dbReference type="NCBI Taxonomy" id="1172194"/>
    <lineage>
        <taxon>Bacteria</taxon>
        <taxon>Pseudomonadati</taxon>
        <taxon>Pseudomonadota</taxon>
        <taxon>Gammaproteobacteria</taxon>
        <taxon>Nevskiales</taxon>
        <taxon>Nevskiaceae</taxon>
        <taxon>Hydrocarboniphaga</taxon>
    </lineage>
</organism>
<keyword evidence="2" id="KW-1185">Reference proteome</keyword>